<dbReference type="KEGG" id="mlr:MELLADRAFT_69998"/>
<dbReference type="AlphaFoldDB" id="F4SD45"/>
<proteinExistence type="predicted"/>
<dbReference type="VEuPathDB" id="FungiDB:MELLADRAFT_69998"/>
<dbReference type="HOGENOM" id="CLU_1283506_0_0_1"/>
<gene>
    <name evidence="1" type="ORF">MELLADRAFT_69998</name>
</gene>
<dbReference type="InParanoid" id="F4SD45"/>
<accession>F4SD45</accession>
<reference evidence="2" key="1">
    <citation type="journal article" date="2011" name="Proc. Natl. Acad. Sci. U.S.A.">
        <title>Obligate biotrophy features unraveled by the genomic analysis of rust fungi.</title>
        <authorList>
            <person name="Duplessis S."/>
            <person name="Cuomo C.A."/>
            <person name="Lin Y.-C."/>
            <person name="Aerts A."/>
            <person name="Tisserant E."/>
            <person name="Veneault-Fourrey C."/>
            <person name="Joly D.L."/>
            <person name="Hacquard S."/>
            <person name="Amselem J."/>
            <person name="Cantarel B.L."/>
            <person name="Chiu R."/>
            <person name="Coutinho P.M."/>
            <person name="Feau N."/>
            <person name="Field M."/>
            <person name="Frey P."/>
            <person name="Gelhaye E."/>
            <person name="Goldberg J."/>
            <person name="Grabherr M.G."/>
            <person name="Kodira C.D."/>
            <person name="Kohler A."/>
            <person name="Kuees U."/>
            <person name="Lindquist E.A."/>
            <person name="Lucas S.M."/>
            <person name="Mago R."/>
            <person name="Mauceli E."/>
            <person name="Morin E."/>
            <person name="Murat C."/>
            <person name="Pangilinan J.L."/>
            <person name="Park R."/>
            <person name="Pearson M."/>
            <person name="Quesneville H."/>
            <person name="Rouhier N."/>
            <person name="Sakthikumar S."/>
            <person name="Salamov A.A."/>
            <person name="Schmutz J."/>
            <person name="Selles B."/>
            <person name="Shapiro H."/>
            <person name="Tanguay P."/>
            <person name="Tuskan G.A."/>
            <person name="Henrissat B."/>
            <person name="Van de Peer Y."/>
            <person name="Rouze P."/>
            <person name="Ellis J.G."/>
            <person name="Dodds P.N."/>
            <person name="Schein J.E."/>
            <person name="Zhong S."/>
            <person name="Hamelin R.C."/>
            <person name="Grigoriev I.V."/>
            <person name="Szabo L.J."/>
            <person name="Martin F."/>
        </authorList>
    </citation>
    <scope>NUCLEOTIDE SEQUENCE [LARGE SCALE GENOMIC DNA]</scope>
    <source>
        <strain evidence="2">98AG31 / pathotype 3-4-7</strain>
    </source>
</reference>
<evidence type="ECO:0000313" key="1">
    <source>
        <dbReference type="EMBL" id="EGF97432.1"/>
    </source>
</evidence>
<protein>
    <submittedName>
        <fullName evidence="1">Uncharacterized protein</fullName>
    </submittedName>
</protein>
<name>F4SD45_MELLP</name>
<dbReference type="OrthoDB" id="2506775at2759"/>
<keyword evidence="2" id="KW-1185">Reference proteome</keyword>
<organism evidence="2">
    <name type="scientific">Melampsora larici-populina (strain 98AG31 / pathotype 3-4-7)</name>
    <name type="common">Poplar leaf rust fungus</name>
    <dbReference type="NCBI Taxonomy" id="747676"/>
    <lineage>
        <taxon>Eukaryota</taxon>
        <taxon>Fungi</taxon>
        <taxon>Dikarya</taxon>
        <taxon>Basidiomycota</taxon>
        <taxon>Pucciniomycotina</taxon>
        <taxon>Pucciniomycetes</taxon>
        <taxon>Pucciniales</taxon>
        <taxon>Melampsoraceae</taxon>
        <taxon>Melampsora</taxon>
    </lineage>
</organism>
<dbReference type="Proteomes" id="UP000001072">
    <property type="component" value="Unassembled WGS sequence"/>
</dbReference>
<dbReference type="GeneID" id="18931391"/>
<dbReference type="RefSeq" id="XP_007419299.1">
    <property type="nucleotide sequence ID" value="XM_007419237.1"/>
</dbReference>
<sequence>MEAPLRKNSEVFRLESIAFDARARKVVNKLLADDLELVNKKQRRKGNHKPRGYFHKIFFTPADWSTLEELTTELAPFLDLTKCMEGDGPTGCLVIPEFYALKFHLASRVEELSLVPGNLFQLFKSHDPEVESNEIAAYLKATHPMASNDDARKTKAVLPWWRIYAFGTGSDLVPGAIEYCVGSRLGGRQRVPLGHKYKEANEAIEAFGGRRSKKK</sequence>
<evidence type="ECO:0000313" key="2">
    <source>
        <dbReference type="Proteomes" id="UP000001072"/>
    </source>
</evidence>
<dbReference type="EMBL" id="GL883236">
    <property type="protein sequence ID" value="EGF97432.1"/>
    <property type="molecule type" value="Genomic_DNA"/>
</dbReference>